<dbReference type="Pfam" id="PF02992">
    <property type="entry name" value="Transposase_21"/>
    <property type="match status" value="1"/>
</dbReference>
<comment type="caution">
    <text evidence="2">The sequence shown here is derived from an EMBL/GenBank/DDBJ whole genome shotgun (WGS) entry which is preliminary data.</text>
</comment>
<dbReference type="OrthoDB" id="5329631at2759"/>
<proteinExistence type="predicted"/>
<name>A0A395IZ78_9HELO</name>
<accession>A0A395IZ78</accession>
<dbReference type="Proteomes" id="UP000249056">
    <property type="component" value="Unassembled WGS sequence"/>
</dbReference>
<feature type="region of interest" description="Disordered" evidence="1">
    <location>
        <begin position="644"/>
        <end position="669"/>
    </location>
</feature>
<dbReference type="EMBL" id="QKRW01000010">
    <property type="protein sequence ID" value="RAL65461.1"/>
    <property type="molecule type" value="Genomic_DNA"/>
</dbReference>
<reference evidence="2 3" key="1">
    <citation type="submission" date="2018-06" db="EMBL/GenBank/DDBJ databases">
        <title>Genome Sequence of the Brown Rot Fungal Pathogen Monilinia fructigena.</title>
        <authorList>
            <person name="Landi L."/>
            <person name="De Miccolis Angelini R.M."/>
            <person name="Pollastro S."/>
            <person name="Abate D."/>
            <person name="Faretra F."/>
            <person name="Romanazzi G."/>
        </authorList>
    </citation>
    <scope>NUCLEOTIDE SEQUENCE [LARGE SCALE GENOMIC DNA]</scope>
    <source>
        <strain evidence="2 3">Mfrg269</strain>
    </source>
</reference>
<dbReference type="AlphaFoldDB" id="A0A395IZ78"/>
<keyword evidence="3" id="KW-1185">Reference proteome</keyword>
<evidence type="ECO:0000256" key="1">
    <source>
        <dbReference type="SAM" id="MobiDB-lite"/>
    </source>
</evidence>
<feature type="compositionally biased region" description="Acidic residues" evidence="1">
    <location>
        <begin position="648"/>
        <end position="662"/>
    </location>
</feature>
<gene>
    <name evidence="2" type="ORF">DID88_001027</name>
</gene>
<evidence type="ECO:0000313" key="3">
    <source>
        <dbReference type="Proteomes" id="UP000249056"/>
    </source>
</evidence>
<feature type="region of interest" description="Disordered" evidence="1">
    <location>
        <begin position="49"/>
        <end position="105"/>
    </location>
</feature>
<dbReference type="InterPro" id="IPR004242">
    <property type="entry name" value="Transposase_21"/>
</dbReference>
<feature type="compositionally biased region" description="Polar residues" evidence="1">
    <location>
        <begin position="64"/>
        <end position="76"/>
    </location>
</feature>
<protein>
    <submittedName>
        <fullName evidence="2">Uncharacterized protein</fullName>
    </submittedName>
</protein>
<feature type="compositionally biased region" description="Low complexity" evidence="1">
    <location>
        <begin position="51"/>
        <end position="63"/>
    </location>
</feature>
<sequence length="669" mass="75987">MPATVVGRGEKWKGFYISRMTYYNHNGATHDKGGRLSESRAEVSNVCESAVDNGGSDSNVSSSESMLGENSASTRGCSPANADVVESDYGGTFDEGSPGSDGIELQYEPESELSGQWRSEEEAAMASDEIDGYMQYVDELSDEDEHFSDFDEEYGNGSTEGITMKETIGKQAHLATPVMMVNLNLKPDKRFKSENVLISMIIPGPKAYDDLNSFLAPLVDELNLLSDGVPNVGNIYTQTRFTLRGYLLFVSGDGRAVADAMQMSQPGNARRPYRAYEIEAIRDKKIWRGIGESLVQSKKGIPNMMERIPQDIKKILGYFKAKECKVWLLTYAAPMLYTVPGFEVYINNFEDLRKLYKISRQRAISYAELLEVTRLSKQFLLDFEKLYYRAQYIKDLGPASVFDAAPIERAIEVMKEQVRGMGNIGANLSNSVLMRDLLNHAPINASLAKERVKHVRPLIKGEILKACLSRFKRVFAQYNVEAYEPRFFKRGRTDHGLLIGSRLSQRDAESNREDYRVCWRDNESWVRRYGEVEYFCEAREYEDMAVVEVYEAVTAYREGSFVAIEERYMGRPIYIGTNTILGLVGKLTDSWTERGKMMKRVYLVGEMCEESDSEEPRFENGYWENNHNGWRDEGADNVSLQRLRAPSEQDDDMMEEEEAEGMDIERSVI</sequence>
<organism evidence="2 3">
    <name type="scientific">Monilinia fructigena</name>
    <dbReference type="NCBI Taxonomy" id="38457"/>
    <lineage>
        <taxon>Eukaryota</taxon>
        <taxon>Fungi</taxon>
        <taxon>Dikarya</taxon>
        <taxon>Ascomycota</taxon>
        <taxon>Pezizomycotina</taxon>
        <taxon>Leotiomycetes</taxon>
        <taxon>Helotiales</taxon>
        <taxon>Sclerotiniaceae</taxon>
        <taxon>Monilinia</taxon>
    </lineage>
</organism>
<evidence type="ECO:0000313" key="2">
    <source>
        <dbReference type="EMBL" id="RAL65461.1"/>
    </source>
</evidence>